<dbReference type="STRING" id="1907941.BKE30_05665"/>
<evidence type="ECO:0000313" key="3">
    <source>
        <dbReference type="Proteomes" id="UP000192132"/>
    </source>
</evidence>
<dbReference type="PANTHER" id="PTHR43464">
    <property type="entry name" value="METHYLTRANSFERASE"/>
    <property type="match status" value="1"/>
</dbReference>
<dbReference type="OrthoDB" id="6710536at2"/>
<dbReference type="GO" id="GO:0008757">
    <property type="term" value="F:S-adenosylmethionine-dependent methyltransferase activity"/>
    <property type="evidence" value="ECO:0007669"/>
    <property type="project" value="InterPro"/>
</dbReference>
<name>A0A1S8CVS5_9GAMM</name>
<sequence>MRNLFRLNLRQPLQKYLPQVSKHRFAIASPLLGDPNVLAWSNLGFWRNTLDDQNISDYQRACAQLAQQVGLAAGLQTSDVVLDLGCGQGASLAYWAKQFGIQHLSALEIQPACIARIQAAHLPQLDGIYQAPFDQLPLPDHRLNHAFDAVVCVDAAYHAQLADFLAVNMAALKPQGRMAFTTLVKSSRWPQAGWLYQHLTLKLLNMAYVPAQNLQPQHEIIATLQQAGCIDIQLQVLDQEVFSGFAKYIQQLEAPKHLAWAAKTDWLKIKLTAQLCHFLAQHGLIHYMLVSARLA</sequence>
<feature type="domain" description="Methyltransferase type 11" evidence="1">
    <location>
        <begin position="82"/>
        <end position="180"/>
    </location>
</feature>
<evidence type="ECO:0000259" key="1">
    <source>
        <dbReference type="Pfam" id="PF08241"/>
    </source>
</evidence>
<dbReference type="Gene3D" id="3.40.50.150">
    <property type="entry name" value="Vaccinia Virus protein VP39"/>
    <property type="match status" value="1"/>
</dbReference>
<dbReference type="Pfam" id="PF08241">
    <property type="entry name" value="Methyltransf_11"/>
    <property type="match status" value="1"/>
</dbReference>
<gene>
    <name evidence="2" type="ORF">BKE30_05665</name>
</gene>
<accession>A0A1S8CVS5</accession>
<dbReference type="AlphaFoldDB" id="A0A1S8CVS5"/>
<evidence type="ECO:0000313" key="2">
    <source>
        <dbReference type="EMBL" id="ONG41266.1"/>
    </source>
</evidence>
<organism evidence="2 3">
    <name type="scientific">Alkanindiges hydrocarboniclasticus</name>
    <dbReference type="NCBI Taxonomy" id="1907941"/>
    <lineage>
        <taxon>Bacteria</taxon>
        <taxon>Pseudomonadati</taxon>
        <taxon>Pseudomonadota</taxon>
        <taxon>Gammaproteobacteria</taxon>
        <taxon>Moraxellales</taxon>
        <taxon>Moraxellaceae</taxon>
        <taxon>Alkanindiges</taxon>
    </lineage>
</organism>
<dbReference type="InterPro" id="IPR029063">
    <property type="entry name" value="SAM-dependent_MTases_sf"/>
</dbReference>
<comment type="caution">
    <text evidence="2">The sequence shown here is derived from an EMBL/GenBank/DDBJ whole genome shotgun (WGS) entry which is preliminary data.</text>
</comment>
<dbReference type="SUPFAM" id="SSF53335">
    <property type="entry name" value="S-adenosyl-L-methionine-dependent methyltransferases"/>
    <property type="match status" value="1"/>
</dbReference>
<protein>
    <recommendedName>
        <fullName evidence="1">Methyltransferase type 11 domain-containing protein</fullName>
    </recommendedName>
</protein>
<reference evidence="2 3" key="1">
    <citation type="submission" date="2016-10" db="EMBL/GenBank/DDBJ databases">
        <title>Draft Genome sequence of Alkanindiges sp. strain H1.</title>
        <authorList>
            <person name="Subhash Y."/>
            <person name="Lee S."/>
        </authorList>
    </citation>
    <scope>NUCLEOTIDE SEQUENCE [LARGE SCALE GENOMIC DNA]</scope>
    <source>
        <strain evidence="2 3">H1</strain>
    </source>
</reference>
<keyword evidence="3" id="KW-1185">Reference proteome</keyword>
<dbReference type="Proteomes" id="UP000192132">
    <property type="component" value="Unassembled WGS sequence"/>
</dbReference>
<dbReference type="EMBL" id="MLCN01000013">
    <property type="protein sequence ID" value="ONG41266.1"/>
    <property type="molecule type" value="Genomic_DNA"/>
</dbReference>
<proteinExistence type="predicted"/>
<dbReference type="RefSeq" id="WP_076877643.1">
    <property type="nucleotide sequence ID" value="NZ_MLCN01000013.1"/>
</dbReference>
<dbReference type="InterPro" id="IPR013216">
    <property type="entry name" value="Methyltransf_11"/>
</dbReference>
<dbReference type="CDD" id="cd02440">
    <property type="entry name" value="AdoMet_MTases"/>
    <property type="match status" value="1"/>
</dbReference>